<dbReference type="Pfam" id="PF00432">
    <property type="entry name" value="Prenyltrans"/>
    <property type="match status" value="2"/>
</dbReference>
<keyword evidence="6" id="KW-0808">Transferase</keyword>
<dbReference type="PANTHER" id="PTHR10559:SF18">
    <property type="entry name" value="TRANSCOBALAMIN II"/>
    <property type="match status" value="1"/>
</dbReference>
<evidence type="ECO:0000313" key="7">
    <source>
        <dbReference type="Proteomes" id="UP000573327"/>
    </source>
</evidence>
<feature type="signal peptide" evidence="4">
    <location>
        <begin position="1"/>
        <end position="30"/>
    </location>
</feature>
<evidence type="ECO:0000256" key="1">
    <source>
        <dbReference type="ARBA" id="ARBA00022737"/>
    </source>
</evidence>
<dbReference type="PANTHER" id="PTHR10559">
    <property type="entry name" value="TRANSCOBALAMIN-1/GASTRIC INTRINSIC FACTOR"/>
    <property type="match status" value="1"/>
</dbReference>
<proteinExistence type="predicted"/>
<evidence type="ECO:0000313" key="6">
    <source>
        <dbReference type="EMBL" id="MBB4951269.1"/>
    </source>
</evidence>
<feature type="compositionally biased region" description="Pro residues" evidence="2">
    <location>
        <begin position="837"/>
        <end position="859"/>
    </location>
</feature>
<feature type="region of interest" description="Disordered" evidence="2">
    <location>
        <begin position="472"/>
        <end position="493"/>
    </location>
</feature>
<keyword evidence="3" id="KW-0812">Transmembrane</keyword>
<keyword evidence="3" id="KW-1133">Transmembrane helix</keyword>
<dbReference type="GO" id="GO:0016740">
    <property type="term" value="F:transferase activity"/>
    <property type="evidence" value="ECO:0007669"/>
    <property type="project" value="UniProtKB-KW"/>
</dbReference>
<feature type="region of interest" description="Disordered" evidence="2">
    <location>
        <begin position="826"/>
        <end position="932"/>
    </location>
</feature>
<accession>A0A7W7WLZ7</accession>
<keyword evidence="4" id="KW-0732">Signal</keyword>
<feature type="compositionally biased region" description="Low complexity" evidence="2">
    <location>
        <begin position="193"/>
        <end position="218"/>
    </location>
</feature>
<reference evidence="6 7" key="1">
    <citation type="submission" date="2020-08" db="EMBL/GenBank/DDBJ databases">
        <title>Sequencing the genomes of 1000 actinobacteria strains.</title>
        <authorList>
            <person name="Klenk H.-P."/>
        </authorList>
    </citation>
    <scope>NUCLEOTIDE SEQUENCE [LARGE SCALE GENOMIC DNA]</scope>
    <source>
        <strain evidence="6 7">DSM 44786</strain>
    </source>
</reference>
<feature type="compositionally biased region" description="Low complexity" evidence="2">
    <location>
        <begin position="860"/>
        <end position="908"/>
    </location>
</feature>
<keyword evidence="1" id="KW-0677">Repeat</keyword>
<gene>
    <name evidence="6" type="ORF">F4556_006804</name>
</gene>
<feature type="region of interest" description="Disordered" evidence="2">
    <location>
        <begin position="505"/>
        <end position="533"/>
    </location>
</feature>
<sequence>MRVSSIRNSRTHRGRSLASLLLTSAIAVSAGATVMFGHPGSAAADPVEDCTATTGAVVAVDFGHWGGGVVRGCDAHPTTGLNLLHNAGFTTAGTEHDGLAFICRLGSSTFGNGVQYPTPAEEPCVNTPQATAYWSFWIAEPGQQTWSYSQFGAGSQQPKPGEVEAWVYGGTDIGGTSGAPSFTPDSVRAKNTAGPSPSSSASPSASASASPTAPATGDPAAAAAWLAGQLVGGDHMENGAFEGPDLPRTSFTALALAAAGTQDPALRKVVTFLQAHTDRFVFPDGPGTEPDSRAAALLALVAESTGGNPRSFGGRDLLADLNDHVCTAQGENGKCTAAGDFHGAASPWVQAYGVIALARGGVTPPAAALSRFDVLQCADGGIAGSMIVAGGFCESDPSSTSLTVLALRKAGGHGEFVQRAAEQLGTSQQADGSYVPYVGASGDTGSTAAAAQALRATGQDAKQATAKAWLSTRQNKDGGFAPDEGAPDSDVPSTEQAILALTGTDLSTVSHHPGGTTPPTSKPARSPDLTKGSSYLTDPAHLLGGHYYEAFPDSGFADFGLTVDGAYALAATGTDDAALRRIVDFLDQQGKDGNDRTVNDWTGIGTEYAGGGALGKEALLAEIVGRDPRNFGGHDLIAALDAAVCARRDDALGCDAAGNYTWATSVFSQALGVMAQLRAGDTANAAAPIAYLRGLQASNGSWPSLIPATGDADVDSTAMAVMALSLVPGEEAAQAVDQGLAWLAGQQETDGGFPGAAGDSTNSAALAVQGMTLRQPTYAAQIAKAVEFLADRQNADGGFDVASSGQQGSDVRASTQALGGVTGISFGTLKRDLGTTPPNPSPSPSQSPSPSPSQSPSPSPSASQSPSPSPSASQSPSPSPSGSTSPSLSSSSPASTSASVPVTSSATQLPPGTSPVDGTAGPSDPDLAWTGTDVLGLVGPALLLTAAGGAVLVATRRRSAVNGRHR</sequence>
<dbReference type="InterPro" id="IPR008930">
    <property type="entry name" value="Terpenoid_cyclase/PrenylTrfase"/>
</dbReference>
<feature type="domain" description="Prenyltransferase alpha-alpha toroid" evidence="5">
    <location>
        <begin position="673"/>
        <end position="799"/>
    </location>
</feature>
<organism evidence="6 7">
    <name type="scientific">Kitasatospora gansuensis</name>
    <dbReference type="NCBI Taxonomy" id="258050"/>
    <lineage>
        <taxon>Bacteria</taxon>
        <taxon>Bacillati</taxon>
        <taxon>Actinomycetota</taxon>
        <taxon>Actinomycetes</taxon>
        <taxon>Kitasatosporales</taxon>
        <taxon>Streptomycetaceae</taxon>
        <taxon>Kitasatospora</taxon>
    </lineage>
</organism>
<dbReference type="SUPFAM" id="SSF48239">
    <property type="entry name" value="Terpenoid cyclases/Protein prenyltransferases"/>
    <property type="match status" value="3"/>
</dbReference>
<evidence type="ECO:0000256" key="4">
    <source>
        <dbReference type="SAM" id="SignalP"/>
    </source>
</evidence>
<feature type="chain" id="PRO_5038561040" evidence="4">
    <location>
        <begin position="31"/>
        <end position="966"/>
    </location>
</feature>
<evidence type="ECO:0000259" key="5">
    <source>
        <dbReference type="Pfam" id="PF00432"/>
    </source>
</evidence>
<dbReference type="Gene3D" id="1.50.10.20">
    <property type="match status" value="2"/>
</dbReference>
<dbReference type="Proteomes" id="UP000573327">
    <property type="component" value="Unassembled WGS sequence"/>
</dbReference>
<keyword evidence="3" id="KW-0472">Membrane</keyword>
<name>A0A7W7WLZ7_9ACTN</name>
<evidence type="ECO:0000256" key="3">
    <source>
        <dbReference type="SAM" id="Phobius"/>
    </source>
</evidence>
<comment type="caution">
    <text evidence="6">The sequence shown here is derived from an EMBL/GenBank/DDBJ whole genome shotgun (WGS) entry which is preliminary data.</text>
</comment>
<keyword evidence="7" id="KW-1185">Reference proteome</keyword>
<dbReference type="EMBL" id="JACHJR010000001">
    <property type="protein sequence ID" value="MBB4951269.1"/>
    <property type="molecule type" value="Genomic_DNA"/>
</dbReference>
<protein>
    <submittedName>
        <fullName evidence="6">Prenyltransferase beta subunit</fullName>
    </submittedName>
</protein>
<dbReference type="InterPro" id="IPR051588">
    <property type="entry name" value="Cobalamin_Transport"/>
</dbReference>
<feature type="transmembrane region" description="Helical" evidence="3">
    <location>
        <begin position="934"/>
        <end position="954"/>
    </location>
</feature>
<feature type="domain" description="Prenyltransferase alpha-alpha toroid" evidence="5">
    <location>
        <begin position="417"/>
        <end position="480"/>
    </location>
</feature>
<feature type="region of interest" description="Disordered" evidence="2">
    <location>
        <begin position="177"/>
        <end position="218"/>
    </location>
</feature>
<dbReference type="AlphaFoldDB" id="A0A7W7WLZ7"/>
<dbReference type="InterPro" id="IPR001330">
    <property type="entry name" value="Prenyltrans"/>
</dbReference>
<dbReference type="CDD" id="cd00688">
    <property type="entry name" value="ISOPREN_C2_like"/>
    <property type="match status" value="1"/>
</dbReference>
<evidence type="ECO:0000256" key="2">
    <source>
        <dbReference type="SAM" id="MobiDB-lite"/>
    </source>
</evidence>